<evidence type="ECO:0000313" key="2">
    <source>
        <dbReference type="Proteomes" id="UP000664617"/>
    </source>
</evidence>
<name>A0ABS3IAB0_9MICO</name>
<evidence type="ECO:0000313" key="1">
    <source>
        <dbReference type="EMBL" id="MBO0609894.1"/>
    </source>
</evidence>
<organism evidence="1 2">
    <name type="scientific">Myceligenerans salitolerans</name>
    <dbReference type="NCBI Taxonomy" id="1230528"/>
    <lineage>
        <taxon>Bacteria</taxon>
        <taxon>Bacillati</taxon>
        <taxon>Actinomycetota</taxon>
        <taxon>Actinomycetes</taxon>
        <taxon>Micrococcales</taxon>
        <taxon>Promicromonosporaceae</taxon>
        <taxon>Myceligenerans</taxon>
    </lineage>
</organism>
<protein>
    <recommendedName>
        <fullName evidence="3">DUF222 domain-containing protein</fullName>
    </recommendedName>
</protein>
<evidence type="ECO:0008006" key="3">
    <source>
        <dbReference type="Google" id="ProtNLM"/>
    </source>
</evidence>
<accession>A0ABS3IAB0</accession>
<dbReference type="EMBL" id="JAFMPK010000045">
    <property type="protein sequence ID" value="MBO0609894.1"/>
    <property type="molecule type" value="Genomic_DNA"/>
</dbReference>
<comment type="caution">
    <text evidence="1">The sequence shown here is derived from an EMBL/GenBank/DDBJ whole genome shotgun (WGS) entry which is preliminary data.</text>
</comment>
<dbReference type="RefSeq" id="WP_207275842.1">
    <property type="nucleotide sequence ID" value="NZ_JAFMPK010000045.1"/>
</dbReference>
<proteinExistence type="predicted"/>
<keyword evidence="2" id="KW-1185">Reference proteome</keyword>
<sequence length="233" mass="25113">MSDARPTDPLSAILQASADLISTTLEQIEWAEDEIDAAIRRHPDQSDLLYHGFGLLIPTHRLMATEFVSRSHYRELLDRLATGQDTRPGTAAEVCCACCEASLATPLSSPAAGLYFRMWEAAFPDMPPASDLTQHHEALEGSSIDALEATSRRTLARKDRVVGEISCSGMHHGEPVPCAYAATGTKASCLTERTQRPLPDPAPAQHPAALAVDGTPAFLFELPDEPSPDGLEL</sequence>
<dbReference type="Proteomes" id="UP000664617">
    <property type="component" value="Unassembled WGS sequence"/>
</dbReference>
<gene>
    <name evidence="1" type="ORF">J0911_12740</name>
</gene>
<reference evidence="2" key="1">
    <citation type="submission" date="2023-07" db="EMBL/GenBank/DDBJ databases">
        <title>Myceligenerans salitolerans sp. nov., a halotolerant actinomycete isolated from a salt lake in Xinjiang, China.</title>
        <authorList>
            <person name="Guan T."/>
        </authorList>
    </citation>
    <scope>NUCLEOTIDE SEQUENCE [LARGE SCALE GENOMIC DNA]</scope>
    <source>
        <strain evidence="2">XHU 5031</strain>
    </source>
</reference>